<dbReference type="OrthoDB" id="5800423at2759"/>
<dbReference type="InterPro" id="IPR036116">
    <property type="entry name" value="FN3_sf"/>
</dbReference>
<reference evidence="7 8" key="1">
    <citation type="submission" date="2020-06" db="EMBL/GenBank/DDBJ databases">
        <authorList>
            <person name="Li R."/>
            <person name="Bekaert M."/>
        </authorList>
    </citation>
    <scope>NUCLEOTIDE SEQUENCE [LARGE SCALE GENOMIC DNA]</scope>
    <source>
        <strain evidence="8">wild</strain>
    </source>
</reference>
<dbReference type="Gene3D" id="2.60.40.10">
    <property type="entry name" value="Immunoglobulins"/>
    <property type="match status" value="1"/>
</dbReference>
<evidence type="ECO:0000259" key="6">
    <source>
        <dbReference type="PROSITE" id="PS50853"/>
    </source>
</evidence>
<accession>A0A6J8DM75</accession>
<evidence type="ECO:0000256" key="2">
    <source>
        <dbReference type="ARBA" id="ARBA00022741"/>
    </source>
</evidence>
<dbReference type="Proteomes" id="UP000507470">
    <property type="component" value="Unassembled WGS sequence"/>
</dbReference>
<dbReference type="SUPFAM" id="SSF52540">
    <property type="entry name" value="P-loop containing nucleoside triphosphate hydrolases"/>
    <property type="match status" value="1"/>
</dbReference>
<feature type="domain" description="Fibronectin type-III" evidence="6">
    <location>
        <begin position="289"/>
        <end position="392"/>
    </location>
</feature>
<feature type="domain" description="B box-type" evidence="5">
    <location>
        <begin position="59"/>
        <end position="108"/>
    </location>
</feature>
<dbReference type="Gene3D" id="3.30.160.60">
    <property type="entry name" value="Classic Zinc Finger"/>
    <property type="match status" value="1"/>
</dbReference>
<dbReference type="InterPro" id="IPR006703">
    <property type="entry name" value="G_AIG1"/>
</dbReference>
<keyword evidence="2" id="KW-0547">Nucleotide-binding</keyword>
<dbReference type="InterPro" id="IPR003961">
    <property type="entry name" value="FN3_dom"/>
</dbReference>
<dbReference type="PROSITE" id="PS50119">
    <property type="entry name" value="ZF_BBOX"/>
    <property type="match status" value="2"/>
</dbReference>
<dbReference type="Gene3D" id="3.40.50.300">
    <property type="entry name" value="P-loop containing nucleotide triphosphate hydrolases"/>
    <property type="match status" value="1"/>
</dbReference>
<keyword evidence="3" id="KW-0862">Zinc</keyword>
<feature type="domain" description="B box-type" evidence="5">
    <location>
        <begin position="1"/>
        <end position="51"/>
    </location>
</feature>
<dbReference type="Pfam" id="PF00041">
    <property type="entry name" value="fn3"/>
    <property type="match status" value="1"/>
</dbReference>
<protein>
    <recommendedName>
        <fullName evidence="9">Fibronectin type-III domain-containing protein</fullName>
    </recommendedName>
</protein>
<dbReference type="InterPro" id="IPR027417">
    <property type="entry name" value="P-loop_NTPase"/>
</dbReference>
<keyword evidence="3" id="KW-0479">Metal-binding</keyword>
<gene>
    <name evidence="7" type="ORF">MCOR_41980</name>
</gene>
<dbReference type="InterPro" id="IPR013783">
    <property type="entry name" value="Ig-like_fold"/>
</dbReference>
<dbReference type="SUPFAM" id="SSF49265">
    <property type="entry name" value="Fibronectin type III"/>
    <property type="match status" value="1"/>
</dbReference>
<organism evidence="7 8">
    <name type="scientific">Mytilus coruscus</name>
    <name type="common">Sea mussel</name>
    <dbReference type="NCBI Taxonomy" id="42192"/>
    <lineage>
        <taxon>Eukaryota</taxon>
        <taxon>Metazoa</taxon>
        <taxon>Spiralia</taxon>
        <taxon>Lophotrochozoa</taxon>
        <taxon>Mollusca</taxon>
        <taxon>Bivalvia</taxon>
        <taxon>Autobranchia</taxon>
        <taxon>Pteriomorphia</taxon>
        <taxon>Mytilida</taxon>
        <taxon>Mytiloidea</taxon>
        <taxon>Mytilidae</taxon>
        <taxon>Mytilinae</taxon>
        <taxon>Mytilus</taxon>
    </lineage>
</organism>
<evidence type="ECO:0008006" key="9">
    <source>
        <dbReference type="Google" id="ProtNLM"/>
    </source>
</evidence>
<dbReference type="AlphaFoldDB" id="A0A6J8DM75"/>
<keyword evidence="8" id="KW-1185">Reference proteome</keyword>
<dbReference type="GO" id="GO:0008270">
    <property type="term" value="F:zinc ion binding"/>
    <property type="evidence" value="ECO:0007669"/>
    <property type="project" value="UniProtKB-KW"/>
</dbReference>
<keyword evidence="4" id="KW-0175">Coiled coil</keyword>
<comment type="similarity">
    <text evidence="1">Belongs to the TRAFAC class TrmE-Era-EngA-EngB-Septin-like GTPase superfamily. AIG1/Toc34/Toc159-like paraseptin GTPase family. IAN subfamily.</text>
</comment>
<dbReference type="SUPFAM" id="SSF57845">
    <property type="entry name" value="B-box zinc-binding domain"/>
    <property type="match status" value="1"/>
</dbReference>
<evidence type="ECO:0000256" key="3">
    <source>
        <dbReference type="PROSITE-ProRule" id="PRU00024"/>
    </source>
</evidence>
<sequence>MSRETCDLCKIKEKHNQAVSWCLQCEESLCVDCAQNHNLPKLFRHHKLVKIDDAPNFSKPPNVCSQHGNFELDYYCFDHETLSCKECLICNHKSCEKILLVDHASSDIQQTNPFNERTDQINLIQNTLQTMLTNRTKNVEDIEREIQEIKEKTSATKESFIKHLESLEQQVFSALDKAKDLHLQKIKEVIKDTKTNIASIEEMSTAFEWTKKHGSDKQMFMLIHTSHTDISDIEDKVEKLTSNVVSISFTASKNKITAEQLSIGSFEVRETPQNIAFQAKRLHQCQFLAPCPVQTDLLENVSYTAMCTSNSLDIQWYTFSTDDSIITYSVQYRDGETMHECIQTKQPRVKLLHLQPNTKYQIVIGAERKNRDRYTLLHSIISTLYPTVIEEILKCTNISGDSQSEAEFTLEDTNPKTYSLKLTKEGIIAESKKVRKSTMGNADIEVKFTLEGTNPKIYCLKPIKEEYIADSEKVRKCTMISEISKTSESLQNQKTIIVMGASGSGKTTFIDAMFNYMIGVSHESNHRFKIVNLTESERKKLGHQYESQTEGVTWYSIPVLEGPNMNGIINIIDTPGFEDTRGENYDEEISKMIEILFSKGEGIESLDAICLVEKLSVNRLTQRQEYIFKSVTKIFGKDIADNIFACLTFDDGGEAHVLKAFEQAGMSYLDKVHFRFNNSNIFGGIQDVEVWSKRKQSFEDFFKQLGKVQKKSLRTTKEVLNSRSSLQMQLLSIQQNLRNQVQNISNVEKARSIIQDCQMDIEEYKDFTFTVQTTKKRKRENKLHCLNCPKCEITCHNNFRNWSKYMCEIIYWNGYCKICGCSSSEHIGEQIEYYEVFEEEKSTLKDIYEKHQTALHKKLDQTDLLELEENSLRKSFQDLAELFCKIQNLIEQLNKIALTPATFSLEYYITDLIKIEKFSNEPGSEKRIALFQNISEVIKKTDEKNSIFNNLCEAFKIPPSSPNNEKSLEGTFV</sequence>
<evidence type="ECO:0000313" key="7">
    <source>
        <dbReference type="EMBL" id="CAC5408601.1"/>
    </source>
</evidence>
<dbReference type="PROSITE" id="PS50853">
    <property type="entry name" value="FN3"/>
    <property type="match status" value="1"/>
</dbReference>
<dbReference type="GO" id="GO:0005525">
    <property type="term" value="F:GTP binding"/>
    <property type="evidence" value="ECO:0007669"/>
    <property type="project" value="InterPro"/>
</dbReference>
<proteinExistence type="inferred from homology"/>
<evidence type="ECO:0000256" key="4">
    <source>
        <dbReference type="SAM" id="Coils"/>
    </source>
</evidence>
<keyword evidence="3" id="KW-0863">Zinc-finger</keyword>
<feature type="coiled-coil region" evidence="4">
    <location>
        <begin position="132"/>
        <end position="159"/>
    </location>
</feature>
<dbReference type="CDD" id="cd00063">
    <property type="entry name" value="FN3"/>
    <property type="match status" value="1"/>
</dbReference>
<dbReference type="InterPro" id="IPR000315">
    <property type="entry name" value="Znf_B-box"/>
</dbReference>
<evidence type="ECO:0000259" key="5">
    <source>
        <dbReference type="PROSITE" id="PS50119"/>
    </source>
</evidence>
<dbReference type="SMART" id="SM00336">
    <property type="entry name" value="BBOX"/>
    <property type="match status" value="2"/>
</dbReference>
<dbReference type="CDD" id="cd19757">
    <property type="entry name" value="Bbox1"/>
    <property type="match status" value="1"/>
</dbReference>
<dbReference type="PANTHER" id="PTHR32046">
    <property type="entry name" value="G DOMAIN-CONTAINING PROTEIN"/>
    <property type="match status" value="1"/>
</dbReference>
<dbReference type="EMBL" id="CACVKT020007571">
    <property type="protein sequence ID" value="CAC5408601.1"/>
    <property type="molecule type" value="Genomic_DNA"/>
</dbReference>
<name>A0A6J8DM75_MYTCO</name>
<dbReference type="Pfam" id="PF04548">
    <property type="entry name" value="AIG1"/>
    <property type="match status" value="1"/>
</dbReference>
<evidence type="ECO:0000256" key="1">
    <source>
        <dbReference type="ARBA" id="ARBA00008535"/>
    </source>
</evidence>
<dbReference type="PANTHER" id="PTHR32046:SF14">
    <property type="match status" value="1"/>
</dbReference>
<evidence type="ECO:0000313" key="8">
    <source>
        <dbReference type="Proteomes" id="UP000507470"/>
    </source>
</evidence>